<gene>
    <name evidence="2" type="ORF">GA0070214_101487</name>
</gene>
<keyword evidence="3" id="KW-1185">Reference proteome</keyword>
<evidence type="ECO:0000256" key="1">
    <source>
        <dbReference type="SAM" id="MobiDB-lite"/>
    </source>
</evidence>
<evidence type="ECO:0000313" key="2">
    <source>
        <dbReference type="EMBL" id="SCE68534.1"/>
    </source>
</evidence>
<accession>A0A1C4UA50</accession>
<organism evidence="2 3">
    <name type="scientific">Micromonospora chaiyaphumensis</name>
    <dbReference type="NCBI Taxonomy" id="307119"/>
    <lineage>
        <taxon>Bacteria</taxon>
        <taxon>Bacillati</taxon>
        <taxon>Actinomycetota</taxon>
        <taxon>Actinomycetes</taxon>
        <taxon>Micromonosporales</taxon>
        <taxon>Micromonosporaceae</taxon>
        <taxon>Micromonospora</taxon>
    </lineage>
</organism>
<dbReference type="EMBL" id="FMCS01000001">
    <property type="protein sequence ID" value="SCE68534.1"/>
    <property type="molecule type" value="Genomic_DNA"/>
</dbReference>
<dbReference type="AlphaFoldDB" id="A0A1C4UA50"/>
<dbReference type="Gene3D" id="3.40.630.30">
    <property type="match status" value="1"/>
</dbReference>
<dbReference type="Proteomes" id="UP000199629">
    <property type="component" value="Unassembled WGS sequence"/>
</dbReference>
<sequence length="226" mass="24911">MSTATPVVRARWCDIGRIADLVAEALSPTALAAWLVPDTQRRTAVLAAVARIWTEHAMLFGDAFLLHDGTAATVWFHRYRPIPPPTRYADRLAAAAGPDEERFLRLDEALAARRPAEAHNHLALLAAPGPAAARRAATVLAGAQRWMDTLSLPTYAEAFTETDRDLFRRHGYADREAFAAPGDTTTHPMWRLSPFWAGRSGGNGRWPVRRLSSPTRNGRATGWALR</sequence>
<evidence type="ECO:0008006" key="4">
    <source>
        <dbReference type="Google" id="ProtNLM"/>
    </source>
</evidence>
<protein>
    <recommendedName>
        <fullName evidence="4">N-acetyltransferase domain-containing protein</fullName>
    </recommendedName>
</protein>
<evidence type="ECO:0000313" key="3">
    <source>
        <dbReference type="Proteomes" id="UP000199629"/>
    </source>
</evidence>
<proteinExistence type="predicted"/>
<dbReference type="RefSeq" id="WP_091258508.1">
    <property type="nucleotide sequence ID" value="NZ_FMCS01000001.1"/>
</dbReference>
<reference evidence="3" key="1">
    <citation type="submission" date="2016-06" db="EMBL/GenBank/DDBJ databases">
        <authorList>
            <person name="Varghese N."/>
            <person name="Submissions Spin"/>
        </authorList>
    </citation>
    <scope>NUCLEOTIDE SEQUENCE [LARGE SCALE GENOMIC DNA]</scope>
    <source>
        <strain evidence="3">DSM 45246</strain>
    </source>
</reference>
<name>A0A1C4UA50_9ACTN</name>
<feature type="region of interest" description="Disordered" evidence="1">
    <location>
        <begin position="206"/>
        <end position="226"/>
    </location>
</feature>